<comment type="caution">
    <text evidence="2">The sequence shown here is derived from an EMBL/GenBank/DDBJ whole genome shotgun (WGS) entry which is preliminary data.</text>
</comment>
<evidence type="ECO:0000313" key="2">
    <source>
        <dbReference type="EMBL" id="ETX06607.1"/>
    </source>
</evidence>
<evidence type="ECO:0000313" key="3">
    <source>
        <dbReference type="Proteomes" id="UP000019140"/>
    </source>
</evidence>
<gene>
    <name evidence="2" type="ORF">ETSY2_16125</name>
</gene>
<organism evidence="2 3">
    <name type="scientific">Candidatus Entotheonella gemina</name>
    <dbReference type="NCBI Taxonomy" id="1429439"/>
    <lineage>
        <taxon>Bacteria</taxon>
        <taxon>Pseudomonadati</taxon>
        <taxon>Nitrospinota/Tectimicrobiota group</taxon>
        <taxon>Candidatus Tectimicrobiota</taxon>
        <taxon>Candidatus Entotheonellia</taxon>
        <taxon>Candidatus Entotheonellales</taxon>
        <taxon>Candidatus Entotheonellaceae</taxon>
        <taxon>Candidatus Entotheonella</taxon>
    </lineage>
</organism>
<dbReference type="AlphaFoldDB" id="W4MAE0"/>
<protein>
    <submittedName>
        <fullName evidence="2">Uncharacterized protein</fullName>
    </submittedName>
</protein>
<sequence>MVYSVPQEHTGKKKPGAPQEETRLTEADDRI</sequence>
<feature type="region of interest" description="Disordered" evidence="1">
    <location>
        <begin position="1"/>
        <end position="31"/>
    </location>
</feature>
<dbReference type="Proteomes" id="UP000019140">
    <property type="component" value="Unassembled WGS sequence"/>
</dbReference>
<reference evidence="2 3" key="1">
    <citation type="journal article" date="2014" name="Nature">
        <title>An environmental bacterial taxon with a large and distinct metabolic repertoire.</title>
        <authorList>
            <person name="Wilson M.C."/>
            <person name="Mori T."/>
            <person name="Ruckert C."/>
            <person name="Uria A.R."/>
            <person name="Helf M.J."/>
            <person name="Takada K."/>
            <person name="Gernert C."/>
            <person name="Steffens U.A."/>
            <person name="Heycke N."/>
            <person name="Schmitt S."/>
            <person name="Rinke C."/>
            <person name="Helfrich E.J."/>
            <person name="Brachmann A.O."/>
            <person name="Gurgui C."/>
            <person name="Wakimoto T."/>
            <person name="Kracht M."/>
            <person name="Crusemann M."/>
            <person name="Hentschel U."/>
            <person name="Abe I."/>
            <person name="Matsunaga S."/>
            <person name="Kalinowski J."/>
            <person name="Takeyama H."/>
            <person name="Piel J."/>
        </authorList>
    </citation>
    <scope>NUCLEOTIDE SEQUENCE [LARGE SCALE GENOMIC DNA]</scope>
    <source>
        <strain evidence="3">TSY2</strain>
    </source>
</reference>
<proteinExistence type="predicted"/>
<evidence type="ECO:0000256" key="1">
    <source>
        <dbReference type="SAM" id="MobiDB-lite"/>
    </source>
</evidence>
<dbReference type="HOGENOM" id="CLU_3395671_0_0_7"/>
<keyword evidence="3" id="KW-1185">Reference proteome</keyword>
<accession>W4MAE0</accession>
<name>W4MAE0_9BACT</name>
<dbReference type="EMBL" id="AZHX01000653">
    <property type="protein sequence ID" value="ETX06607.1"/>
    <property type="molecule type" value="Genomic_DNA"/>
</dbReference>
<feature type="compositionally biased region" description="Basic and acidic residues" evidence="1">
    <location>
        <begin position="20"/>
        <end position="31"/>
    </location>
</feature>